<dbReference type="EMBL" id="JAWDIQ010000001">
    <property type="protein sequence ID" value="MDY0408572.1"/>
    <property type="molecule type" value="Genomic_DNA"/>
</dbReference>
<protein>
    <submittedName>
        <fullName evidence="1">Uncharacterized protein</fullName>
    </submittedName>
</protein>
<sequence>MQLNWHQNIRMEYVIDLYQKNLLHYDQLLLTRFQQLVKAIEEFGDTTELYTGKILMEGSKDDQVKVSICVVGNLKDYTSFQSVLQQSGWESTKINKYYFYIP</sequence>
<proteinExistence type="predicted"/>
<dbReference type="Gene3D" id="3.30.565.30">
    <property type="entry name" value="Sporulation initiation phosphotransferase B (SpoOB), C-terminal domain"/>
    <property type="match status" value="1"/>
</dbReference>
<evidence type="ECO:0000313" key="2">
    <source>
        <dbReference type="Proteomes" id="UP001275315"/>
    </source>
</evidence>
<dbReference type="InterPro" id="IPR037100">
    <property type="entry name" value="Spo0B_C_sf"/>
</dbReference>
<evidence type="ECO:0000313" key="1">
    <source>
        <dbReference type="EMBL" id="MDY0408572.1"/>
    </source>
</evidence>
<organism evidence="1 2">
    <name type="scientific">Paracerasibacillus soli</name>
    <dbReference type="NCBI Taxonomy" id="480284"/>
    <lineage>
        <taxon>Bacteria</taxon>
        <taxon>Bacillati</taxon>
        <taxon>Bacillota</taxon>
        <taxon>Bacilli</taxon>
        <taxon>Bacillales</taxon>
        <taxon>Bacillaceae</taxon>
        <taxon>Paracerasibacillus</taxon>
    </lineage>
</organism>
<keyword evidence="2" id="KW-1185">Reference proteome</keyword>
<comment type="caution">
    <text evidence="1">The sequence shown here is derived from an EMBL/GenBank/DDBJ whole genome shotgun (WGS) entry which is preliminary data.</text>
</comment>
<dbReference type="RefSeq" id="WP_320379297.1">
    <property type="nucleotide sequence ID" value="NZ_JAWDIQ010000001.1"/>
</dbReference>
<gene>
    <name evidence="1" type="ORF">RWD45_08395</name>
</gene>
<reference evidence="1 2" key="1">
    <citation type="submission" date="2023-10" db="EMBL/GenBank/DDBJ databases">
        <title>Virgibacillus soli CC-YMP-6 genome.</title>
        <authorList>
            <person name="Miliotis G."/>
            <person name="Sengupta P."/>
            <person name="Hameed A."/>
            <person name="Chuvochina M."/>
            <person name="Mcdonagh F."/>
            <person name="Simpson A.C."/>
            <person name="Singh N.K."/>
            <person name="Rekha P.D."/>
            <person name="Raman K."/>
            <person name="Hugenholtz P."/>
            <person name="Venkateswaran K."/>
        </authorList>
    </citation>
    <scope>NUCLEOTIDE SEQUENCE [LARGE SCALE GENOMIC DNA]</scope>
    <source>
        <strain evidence="1 2">CC-YMP-6</strain>
    </source>
</reference>
<accession>A0ABU5CQE0</accession>
<dbReference type="Proteomes" id="UP001275315">
    <property type="component" value="Unassembled WGS sequence"/>
</dbReference>
<name>A0ABU5CQE0_9BACI</name>